<proteinExistence type="predicted"/>
<organism evidence="3 4">
    <name type="scientific">Haliea salexigens</name>
    <dbReference type="NCBI Taxonomy" id="287487"/>
    <lineage>
        <taxon>Bacteria</taxon>
        <taxon>Pseudomonadati</taxon>
        <taxon>Pseudomonadota</taxon>
        <taxon>Gammaproteobacteria</taxon>
        <taxon>Cellvibrionales</taxon>
        <taxon>Halieaceae</taxon>
        <taxon>Haliea</taxon>
    </lineage>
</organism>
<dbReference type="CDD" id="cd01822">
    <property type="entry name" value="Lysophospholipase_L1_like"/>
    <property type="match status" value="1"/>
</dbReference>
<dbReference type="Proteomes" id="UP000259273">
    <property type="component" value="Unassembled WGS sequence"/>
</dbReference>
<dbReference type="PANTHER" id="PTHR30383">
    <property type="entry name" value="THIOESTERASE 1/PROTEASE 1/LYSOPHOSPHOLIPASE L1"/>
    <property type="match status" value="1"/>
</dbReference>
<evidence type="ECO:0000313" key="3">
    <source>
        <dbReference type="EMBL" id="HAN27213.1"/>
    </source>
</evidence>
<comment type="caution">
    <text evidence="3">The sequence shown here is derived from an EMBL/GenBank/DDBJ whole genome shotgun (WGS) entry which is preliminary data.</text>
</comment>
<dbReference type="Gene3D" id="3.40.50.1110">
    <property type="entry name" value="SGNH hydrolase"/>
    <property type="match status" value="1"/>
</dbReference>
<dbReference type="InterPro" id="IPR051532">
    <property type="entry name" value="Ester_Hydrolysis_Enzymes"/>
</dbReference>
<dbReference type="EMBL" id="DMND01000080">
    <property type="protein sequence ID" value="HAN27213.1"/>
    <property type="molecule type" value="Genomic_DNA"/>
</dbReference>
<evidence type="ECO:0000259" key="2">
    <source>
        <dbReference type="Pfam" id="PF13472"/>
    </source>
</evidence>
<gene>
    <name evidence="3" type="ORF">DCP75_05740</name>
</gene>
<accession>A0A3C1KL98</accession>
<dbReference type="STRING" id="1121937.GCA_000423125_00211"/>
<protein>
    <submittedName>
        <fullName evidence="3">Arylesterase</fullName>
    </submittedName>
</protein>
<dbReference type="InterPro" id="IPR013830">
    <property type="entry name" value="SGNH_hydro"/>
</dbReference>
<dbReference type="AlphaFoldDB" id="A0A3C1KL98"/>
<dbReference type="PANTHER" id="PTHR30383:SF24">
    <property type="entry name" value="THIOESTERASE 1_PROTEASE 1_LYSOPHOSPHOLIPASE L1"/>
    <property type="match status" value="1"/>
</dbReference>
<evidence type="ECO:0000313" key="4">
    <source>
        <dbReference type="Proteomes" id="UP000259273"/>
    </source>
</evidence>
<dbReference type="GO" id="GO:0004622">
    <property type="term" value="F:phosphatidylcholine lysophospholipase activity"/>
    <property type="evidence" value="ECO:0007669"/>
    <property type="project" value="TreeGrafter"/>
</dbReference>
<dbReference type="SUPFAM" id="SSF52266">
    <property type="entry name" value="SGNH hydrolase"/>
    <property type="match status" value="1"/>
</dbReference>
<name>A0A3C1KL98_9GAMM</name>
<evidence type="ECO:0000256" key="1">
    <source>
        <dbReference type="SAM" id="SignalP"/>
    </source>
</evidence>
<feature type="signal peptide" evidence="1">
    <location>
        <begin position="1"/>
        <end position="29"/>
    </location>
</feature>
<sequence length="210" mass="22372">MSRFLFALIRTSRAAGLCLLLAMPQSALAEKALLVLGDSISAAYGMSLEQGWVSLLAAQLRSSHPDYTVVNASISGETTGGGLRRLPDLLAQHRPQVVVLELGGNDGLRGHPPARIRSNLLRMAELAEDNGAKVLLLPMEIPPNYGKRYTAAFRESFAAVAQQTDAHLGPFILDGIATDASLMQDDGIHPTAAAQPLLLDNIIASLLEIL</sequence>
<keyword evidence="1" id="KW-0732">Signal</keyword>
<reference evidence="3 4" key="1">
    <citation type="journal article" date="2018" name="Nat. Biotechnol.">
        <title>A standardized bacterial taxonomy based on genome phylogeny substantially revises the tree of life.</title>
        <authorList>
            <person name="Parks D.H."/>
            <person name="Chuvochina M."/>
            <person name="Waite D.W."/>
            <person name="Rinke C."/>
            <person name="Skarshewski A."/>
            <person name="Chaumeil P.A."/>
            <person name="Hugenholtz P."/>
        </authorList>
    </citation>
    <scope>NUCLEOTIDE SEQUENCE [LARGE SCALE GENOMIC DNA]</scope>
    <source>
        <strain evidence="3">UBA9158</strain>
    </source>
</reference>
<dbReference type="Pfam" id="PF13472">
    <property type="entry name" value="Lipase_GDSL_2"/>
    <property type="match status" value="1"/>
</dbReference>
<feature type="chain" id="PRO_5017593592" evidence="1">
    <location>
        <begin position="30"/>
        <end position="210"/>
    </location>
</feature>
<feature type="domain" description="SGNH hydrolase-type esterase" evidence="2">
    <location>
        <begin position="35"/>
        <end position="194"/>
    </location>
</feature>
<dbReference type="InterPro" id="IPR036514">
    <property type="entry name" value="SGNH_hydro_sf"/>
</dbReference>